<dbReference type="PANTHER" id="PTHR38248:SF2">
    <property type="entry name" value="FUNK1 11"/>
    <property type="match status" value="1"/>
</dbReference>
<comment type="subunit">
    <text evidence="2">Component of the EKC/KEOPS complex composed of at least BUD32, CGI121, GON7, KAE1 and PCC1; the whole complex dimerizes.</text>
</comment>
<evidence type="ECO:0000256" key="4">
    <source>
        <dbReference type="ARBA" id="ARBA00013948"/>
    </source>
</evidence>
<dbReference type="AlphaFoldDB" id="A0A9X9LAH8"/>
<evidence type="ECO:0000256" key="3">
    <source>
        <dbReference type="ARBA" id="ARBA00012513"/>
    </source>
</evidence>
<feature type="domain" description="Protein kinase" evidence="10">
    <location>
        <begin position="1"/>
        <end position="261"/>
    </location>
</feature>
<evidence type="ECO:0000313" key="11">
    <source>
        <dbReference type="EMBL" id="VCU40805.1"/>
    </source>
</evidence>
<proteinExistence type="predicted"/>
<dbReference type="InterPro" id="IPR040976">
    <property type="entry name" value="Pkinase_fungal"/>
</dbReference>
<evidence type="ECO:0000256" key="2">
    <source>
        <dbReference type="ARBA" id="ARBA00011534"/>
    </source>
</evidence>
<dbReference type="PROSITE" id="PS00109">
    <property type="entry name" value="PROTEIN_KINASE_TYR"/>
    <property type="match status" value="1"/>
</dbReference>
<dbReference type="InterPro" id="IPR000719">
    <property type="entry name" value="Prot_kinase_dom"/>
</dbReference>
<dbReference type="GO" id="GO:0005524">
    <property type="term" value="F:ATP binding"/>
    <property type="evidence" value="ECO:0007669"/>
    <property type="project" value="InterPro"/>
</dbReference>
<evidence type="ECO:0000256" key="8">
    <source>
        <dbReference type="ARBA" id="ARBA00047899"/>
    </source>
</evidence>
<sequence length="266" mass="30223">MSATPNVSNSGMSADAEIPGFKIVKVKHAVIRDRQQAAIAITPFGRLIYKFNCALELVVGLRDAIKAHMSLLIEAKILHRDISVNNIILIGPEDTTDYGGRLIDLDLATLFKSGKEQDKRGVMTGTTQFMALEILKGSCSSTGVGVSHKYRHDVESFFYVLLWICIRCGWADDKSPYEGLLMIWYIGTAEEIFSKKKGHLQEDFFKNELLPLFSPMFEDLKPLVSEIWREQFLKDNELYIDKDMDEKELYDPIIEAFDGTIQRMKT</sequence>
<comment type="catalytic activity">
    <reaction evidence="8">
        <text>L-threonyl-[protein] + ATP = O-phospho-L-threonyl-[protein] + ADP + H(+)</text>
        <dbReference type="Rhea" id="RHEA:46608"/>
        <dbReference type="Rhea" id="RHEA-COMP:11060"/>
        <dbReference type="Rhea" id="RHEA-COMP:11605"/>
        <dbReference type="ChEBI" id="CHEBI:15378"/>
        <dbReference type="ChEBI" id="CHEBI:30013"/>
        <dbReference type="ChEBI" id="CHEBI:30616"/>
        <dbReference type="ChEBI" id="CHEBI:61977"/>
        <dbReference type="ChEBI" id="CHEBI:456216"/>
        <dbReference type="EC" id="2.7.11.1"/>
    </reaction>
</comment>
<gene>
    <name evidence="11" type="ORF">BGT96224V316_LOCUS2064</name>
</gene>
<evidence type="ECO:0000259" key="10">
    <source>
        <dbReference type="PROSITE" id="PS50011"/>
    </source>
</evidence>
<dbReference type="SUPFAM" id="SSF56112">
    <property type="entry name" value="Protein kinase-like (PK-like)"/>
    <property type="match status" value="1"/>
</dbReference>
<evidence type="ECO:0000313" key="12">
    <source>
        <dbReference type="Proteomes" id="UP000324639"/>
    </source>
</evidence>
<dbReference type="Gene3D" id="1.10.510.10">
    <property type="entry name" value="Transferase(Phosphotransferase) domain 1"/>
    <property type="match status" value="1"/>
</dbReference>
<dbReference type="InterPro" id="IPR008266">
    <property type="entry name" value="Tyr_kinase_AS"/>
</dbReference>
<dbReference type="GO" id="GO:0004674">
    <property type="term" value="F:protein serine/threonine kinase activity"/>
    <property type="evidence" value="ECO:0007669"/>
    <property type="project" value="UniProtKB-EC"/>
</dbReference>
<dbReference type="EC" id="2.7.11.1" evidence="3"/>
<dbReference type="Proteomes" id="UP000324639">
    <property type="component" value="Chromosome Bgt_-04"/>
</dbReference>
<comment type="catalytic activity">
    <reaction evidence="9">
        <text>L-seryl-[protein] + ATP = O-phospho-L-seryl-[protein] + ADP + H(+)</text>
        <dbReference type="Rhea" id="RHEA:17989"/>
        <dbReference type="Rhea" id="RHEA-COMP:9863"/>
        <dbReference type="Rhea" id="RHEA-COMP:11604"/>
        <dbReference type="ChEBI" id="CHEBI:15378"/>
        <dbReference type="ChEBI" id="CHEBI:29999"/>
        <dbReference type="ChEBI" id="CHEBI:30616"/>
        <dbReference type="ChEBI" id="CHEBI:83421"/>
        <dbReference type="ChEBI" id="CHEBI:456216"/>
        <dbReference type="EC" id="2.7.11.1"/>
    </reaction>
</comment>
<reference evidence="11 12" key="1">
    <citation type="submission" date="2018-08" db="EMBL/GenBank/DDBJ databases">
        <authorList>
            <person name="Muller C M."/>
        </authorList>
    </citation>
    <scope>NUCLEOTIDE SEQUENCE [LARGE SCALE GENOMIC DNA]</scope>
</reference>
<evidence type="ECO:0000256" key="6">
    <source>
        <dbReference type="ARBA" id="ARBA00030980"/>
    </source>
</evidence>
<dbReference type="InterPro" id="IPR011009">
    <property type="entry name" value="Kinase-like_dom_sf"/>
</dbReference>
<keyword evidence="12" id="KW-1185">Reference proteome</keyword>
<comment type="function">
    <text evidence="1">Component of the EKC/KEOPS complex that is required for the formation of a threonylcarbamoyl group on adenosine at position 37 (t(6)A37) in tRNAs that read codons beginning with adenine. The complex is probably involved in the transfer of the threonylcarbamoyl moiety of threonylcarbamoyl-AMP (TC-AMP) to the N6 group of A37. BUD32 has ATPase activity in the context of the EKC/KEOPS complex and likely plays a supporting role to the catalytic subunit KAE1. The EKC/KEOPS complex also promotes both telomere uncapping and telomere elongation. The complex is required for efficient recruitment of transcriptional coactivators.</text>
</comment>
<accession>A0A9X9LAH8</accession>
<evidence type="ECO:0000256" key="1">
    <source>
        <dbReference type="ARBA" id="ARBA00003747"/>
    </source>
</evidence>
<organism evidence="11 12">
    <name type="scientific">Blumeria graminis f. sp. tritici</name>
    <dbReference type="NCBI Taxonomy" id="62690"/>
    <lineage>
        <taxon>Eukaryota</taxon>
        <taxon>Fungi</taxon>
        <taxon>Dikarya</taxon>
        <taxon>Ascomycota</taxon>
        <taxon>Pezizomycotina</taxon>
        <taxon>Leotiomycetes</taxon>
        <taxon>Erysiphales</taxon>
        <taxon>Erysiphaceae</taxon>
        <taxon>Blumeria</taxon>
    </lineage>
</organism>
<protein>
    <recommendedName>
        <fullName evidence="5">EKC/KEOPS complex subunit BUD32</fullName>
        <ecNumber evidence="3">2.7.11.1</ecNumber>
    </recommendedName>
    <alternativeName>
        <fullName evidence="6 7">Atypical Serine/threonine protein kinase BUD32</fullName>
    </alternativeName>
    <alternativeName>
        <fullName evidence="4">EKC/KEOPS complex subunit bud32</fullName>
    </alternativeName>
</protein>
<dbReference type="PROSITE" id="PS50011">
    <property type="entry name" value="PROTEIN_KINASE_DOM"/>
    <property type="match status" value="1"/>
</dbReference>
<name>A0A9X9LAH8_BLUGR</name>
<evidence type="ECO:0000256" key="7">
    <source>
        <dbReference type="ARBA" id="ARBA00033194"/>
    </source>
</evidence>
<dbReference type="EMBL" id="LR026987">
    <property type="protein sequence ID" value="VCU40805.1"/>
    <property type="molecule type" value="Genomic_DNA"/>
</dbReference>
<dbReference type="Pfam" id="PF17667">
    <property type="entry name" value="Pkinase_fungal"/>
    <property type="match status" value="1"/>
</dbReference>
<dbReference type="PANTHER" id="PTHR38248">
    <property type="entry name" value="FUNK1 6"/>
    <property type="match status" value="1"/>
</dbReference>
<evidence type="ECO:0000256" key="5">
    <source>
        <dbReference type="ARBA" id="ARBA00019973"/>
    </source>
</evidence>
<evidence type="ECO:0000256" key="9">
    <source>
        <dbReference type="ARBA" id="ARBA00048679"/>
    </source>
</evidence>